<sequence>MQTLETQEVQLVVPLHQKRAKSRRFSLQEPFKEPPEPVRTVKNIVAQALAYRDYLAKHPKDTYEQTGQHFGVSRVRISQLMTMVNRLPAALIDKLKDCEDPGVLRNFSGKRLMRIVKTRQKS</sequence>
<dbReference type="EMBL" id="MHFR01000039">
    <property type="protein sequence ID" value="OGW97757.1"/>
    <property type="molecule type" value="Genomic_DNA"/>
</dbReference>
<reference evidence="1 2" key="1">
    <citation type="journal article" date="2016" name="Nat. Commun.">
        <title>Thousands of microbial genomes shed light on interconnected biogeochemical processes in an aquifer system.</title>
        <authorList>
            <person name="Anantharaman K."/>
            <person name="Brown C.T."/>
            <person name="Hug L.A."/>
            <person name="Sharon I."/>
            <person name="Castelle C.J."/>
            <person name="Probst A.J."/>
            <person name="Thomas B.C."/>
            <person name="Singh A."/>
            <person name="Wilkins M.J."/>
            <person name="Karaoz U."/>
            <person name="Brodie E.L."/>
            <person name="Williams K.H."/>
            <person name="Hubbard S.S."/>
            <person name="Banfield J.F."/>
        </authorList>
    </citation>
    <scope>NUCLEOTIDE SEQUENCE [LARGE SCALE GENOMIC DNA]</scope>
</reference>
<name>A0A1G1KXW9_9BACT</name>
<proteinExistence type="predicted"/>
<gene>
    <name evidence="1" type="ORF">A3G33_08060</name>
</gene>
<accession>A0A1G1KXW9</accession>
<evidence type="ECO:0000313" key="1">
    <source>
        <dbReference type="EMBL" id="OGW97757.1"/>
    </source>
</evidence>
<dbReference type="Proteomes" id="UP000178187">
    <property type="component" value="Unassembled WGS sequence"/>
</dbReference>
<organism evidence="1 2">
    <name type="scientific">Candidatus Danuiimicrobium aquiferis</name>
    <dbReference type="NCBI Taxonomy" id="1801832"/>
    <lineage>
        <taxon>Bacteria</taxon>
        <taxon>Pseudomonadati</taxon>
        <taxon>Candidatus Omnitrophota</taxon>
        <taxon>Candidatus Danuiimicrobium</taxon>
    </lineage>
</organism>
<dbReference type="AlphaFoldDB" id="A0A1G1KXW9"/>
<protein>
    <submittedName>
        <fullName evidence="1">Uncharacterized protein</fullName>
    </submittedName>
</protein>
<comment type="caution">
    <text evidence="1">The sequence shown here is derived from an EMBL/GenBank/DDBJ whole genome shotgun (WGS) entry which is preliminary data.</text>
</comment>
<evidence type="ECO:0000313" key="2">
    <source>
        <dbReference type="Proteomes" id="UP000178187"/>
    </source>
</evidence>